<dbReference type="OrthoDB" id="59265at2"/>
<name>F0RQN9_DEIPM</name>
<dbReference type="HOGENOM" id="CLU_962153_0_0_0"/>
<keyword evidence="2" id="KW-1185">Reference proteome</keyword>
<evidence type="ECO:0000313" key="1">
    <source>
        <dbReference type="EMBL" id="ADY27598.1"/>
    </source>
</evidence>
<dbReference type="EMBL" id="CP002538">
    <property type="protein sequence ID" value="ADY27598.1"/>
    <property type="molecule type" value="Genomic_DNA"/>
</dbReference>
<dbReference type="KEGG" id="dpt:Deipr_2481"/>
<gene>
    <name evidence="1" type="ordered locus">Deipr_2481</name>
</gene>
<protein>
    <recommendedName>
        <fullName evidence="3">Type II secretion system protein GspE N-terminal domain-containing protein</fullName>
    </recommendedName>
</protein>
<dbReference type="SUPFAM" id="SSF160246">
    <property type="entry name" value="EspE N-terminal domain-like"/>
    <property type="match status" value="1"/>
</dbReference>
<geneLocation type="plasmid" evidence="1 2">
    <name>pDEIPR02</name>
</geneLocation>
<accession>F0RQN9</accession>
<evidence type="ECO:0008006" key="3">
    <source>
        <dbReference type="Google" id="ProtNLM"/>
    </source>
</evidence>
<sequence length="289" mass="32173">MGLSLTDTALLSATQIDKALSQQRQGGGSALRVLEIALEQDELNALWKRTADTLNRNFYASSFEIGTLEEACPGPDGILKPILSREAALTNLTLAQRQEGTNLLLLTVDPYFQEEPVELLTRAKQINAFGIGHLKYSVIPPELFRRCMDFAYPPQIYGPMSLHESLALKGLVSLRELMAYSDLEDAVNDGLIREQDYVACVARQIELPEYDGRPPTLTESLIPRSLEEQQLLYSHSIDDTGTLVILTASSPSPNLTTQLSRFSARPVRYELTTSEIITALRRHYGPYTD</sequence>
<dbReference type="InterPro" id="IPR037257">
    <property type="entry name" value="T2SS_E_N_sf"/>
</dbReference>
<dbReference type="RefSeq" id="WP_013615952.1">
    <property type="nucleotide sequence ID" value="NC_015162.1"/>
</dbReference>
<evidence type="ECO:0000313" key="2">
    <source>
        <dbReference type="Proteomes" id="UP000007718"/>
    </source>
</evidence>
<dbReference type="AlphaFoldDB" id="F0RQN9"/>
<reference evidence="1 2" key="2">
    <citation type="journal article" date="2012" name="Stand. Genomic Sci.">
        <title>Complete genome sequence of the orange-red pigmented, radioresistant Deinococcus proteolyticus type strain (MRP(T)).</title>
        <authorList>
            <person name="Copeland A."/>
            <person name="Zeytun A."/>
            <person name="Yassawong M."/>
            <person name="Nolan M."/>
            <person name="Lucas S."/>
            <person name="Hammon N."/>
            <person name="Deshpande S."/>
            <person name="Cheng J.F."/>
            <person name="Han C."/>
            <person name="Tapia R."/>
            <person name="Goodwin L.A."/>
            <person name="Pitluck S."/>
            <person name="Mavromatis K."/>
            <person name="Liolios K."/>
            <person name="Pagani I."/>
            <person name="Ivanova N."/>
            <person name="Mikhailova N."/>
            <person name="Pati A."/>
            <person name="Chen A."/>
            <person name="Palaniappan K."/>
            <person name="Land M."/>
            <person name="Hauser L."/>
            <person name="Jeffries C.D."/>
            <person name="Brambilla E.M."/>
            <person name="Rohde M."/>
            <person name="Sikorski J."/>
            <person name="Pukall R."/>
            <person name="Goker M."/>
            <person name="Detter J.C."/>
            <person name="Woyke T."/>
            <person name="Bristow J."/>
            <person name="Eisen J.A."/>
            <person name="Markowitz V."/>
            <person name="Hugenholtz P."/>
            <person name="Kyrpides N.C."/>
            <person name="Klenk H.P."/>
            <person name="Lapidus A."/>
        </authorList>
    </citation>
    <scope>NUCLEOTIDE SEQUENCE [LARGE SCALE GENOMIC DNA]</scope>
    <source>
        <strain evidence="2">ATCC 35074 / DSM 20540 / JCM 6276 / NBRC 101906 / NCIMB 13154 / VKM Ac-1939 / CCM 2703 / MRP</strain>
        <plasmid evidence="2">Plasmid pDEIPR02</plasmid>
    </source>
</reference>
<proteinExistence type="predicted"/>
<keyword evidence="1" id="KW-0614">Plasmid</keyword>
<organism evidence="1 2">
    <name type="scientific">Deinococcus proteolyticus (strain ATCC 35074 / DSM 20540 / JCM 6276 / NBRC 101906 / NCIMB 13154 / VKM Ac-1939 / CCM 2703 / MRP)</name>
    <dbReference type="NCBI Taxonomy" id="693977"/>
    <lineage>
        <taxon>Bacteria</taxon>
        <taxon>Thermotogati</taxon>
        <taxon>Deinococcota</taxon>
        <taxon>Deinococci</taxon>
        <taxon>Deinococcales</taxon>
        <taxon>Deinococcaceae</taxon>
        <taxon>Deinococcus</taxon>
    </lineage>
</organism>
<reference evidence="2" key="1">
    <citation type="submission" date="2011-02" db="EMBL/GenBank/DDBJ databases">
        <title>The complete sequence of plasmid2 of Deinococcus proteolyticus DSM 20540.</title>
        <authorList>
            <consortium name="US DOE Joint Genome Institute (JGI-PGF)"/>
            <person name="Lucas S."/>
            <person name="Copeland A."/>
            <person name="Lapidus A."/>
            <person name="Bruce D."/>
            <person name="Goodwin L."/>
            <person name="Pitluck S."/>
            <person name="Kyrpides N."/>
            <person name="Mavromatis K."/>
            <person name="Pagani I."/>
            <person name="Ivanova N."/>
            <person name="Ovchinnikova G."/>
            <person name="Zeytun A."/>
            <person name="Detter J.C."/>
            <person name="Han C."/>
            <person name="Land M."/>
            <person name="Hauser L."/>
            <person name="Markowitz V."/>
            <person name="Cheng J.-F."/>
            <person name="Hugenholtz P."/>
            <person name="Woyke T."/>
            <person name="Wu D."/>
            <person name="Pukall R."/>
            <person name="Steenblock K."/>
            <person name="Brambilla E."/>
            <person name="Klenk H.-P."/>
            <person name="Eisen J.A."/>
        </authorList>
    </citation>
    <scope>NUCLEOTIDE SEQUENCE [LARGE SCALE GENOMIC DNA]</scope>
    <source>
        <strain evidence="2">ATCC 35074 / DSM 20540 / JCM 6276 / NBRC 101906 / NCIMB 13154 / VKM Ac-1939 / CCM 2703 / MRP</strain>
        <plasmid evidence="2">Plasmid pDEIPR02</plasmid>
    </source>
</reference>
<dbReference type="Proteomes" id="UP000007718">
    <property type="component" value="Plasmid pDEIPR02"/>
</dbReference>